<protein>
    <submittedName>
        <fullName evidence="2">Uncharacterized protein</fullName>
    </submittedName>
</protein>
<evidence type="ECO:0000256" key="1">
    <source>
        <dbReference type="SAM" id="SignalP"/>
    </source>
</evidence>
<name>A0A2P2J2I4_RHIMU</name>
<evidence type="ECO:0000313" key="2">
    <source>
        <dbReference type="EMBL" id="MBW87694.1"/>
    </source>
</evidence>
<organism evidence="2">
    <name type="scientific">Rhizophora mucronata</name>
    <name type="common">Asiatic mangrove</name>
    <dbReference type="NCBI Taxonomy" id="61149"/>
    <lineage>
        <taxon>Eukaryota</taxon>
        <taxon>Viridiplantae</taxon>
        <taxon>Streptophyta</taxon>
        <taxon>Embryophyta</taxon>
        <taxon>Tracheophyta</taxon>
        <taxon>Spermatophyta</taxon>
        <taxon>Magnoliopsida</taxon>
        <taxon>eudicotyledons</taxon>
        <taxon>Gunneridae</taxon>
        <taxon>Pentapetalae</taxon>
        <taxon>rosids</taxon>
        <taxon>fabids</taxon>
        <taxon>Malpighiales</taxon>
        <taxon>Rhizophoraceae</taxon>
        <taxon>Rhizophora</taxon>
    </lineage>
</organism>
<dbReference type="EMBL" id="GGEC01007211">
    <property type="protein sequence ID" value="MBW87694.1"/>
    <property type="molecule type" value="Transcribed_RNA"/>
</dbReference>
<feature type="chain" id="PRO_5015161837" evidence="1">
    <location>
        <begin position="20"/>
        <end position="34"/>
    </location>
</feature>
<accession>A0A2P2J2I4</accession>
<feature type="signal peptide" evidence="1">
    <location>
        <begin position="1"/>
        <end position="19"/>
    </location>
</feature>
<sequence>MALVNILSIHFSLSPLTHALTTAWEQPVTEDMQG</sequence>
<proteinExistence type="predicted"/>
<reference evidence="2" key="1">
    <citation type="submission" date="2018-02" db="EMBL/GenBank/DDBJ databases">
        <title>Rhizophora mucronata_Transcriptome.</title>
        <authorList>
            <person name="Meera S.P."/>
            <person name="Sreeshan A."/>
            <person name="Augustine A."/>
        </authorList>
    </citation>
    <scope>NUCLEOTIDE SEQUENCE</scope>
    <source>
        <tissue evidence="2">Leaf</tissue>
    </source>
</reference>
<keyword evidence="1" id="KW-0732">Signal</keyword>
<dbReference type="AlphaFoldDB" id="A0A2P2J2I4"/>